<protein>
    <submittedName>
        <fullName evidence="1">Hyalin</fullName>
    </submittedName>
</protein>
<dbReference type="NCBIfam" id="TIGR04534">
    <property type="entry name" value="ELWxxDGT_rpt"/>
    <property type="match status" value="1"/>
</dbReference>
<dbReference type="EMBL" id="JABBJJ010000390">
    <property type="protein sequence ID" value="NMO22159.1"/>
    <property type="molecule type" value="Genomic_DNA"/>
</dbReference>
<evidence type="ECO:0000313" key="2">
    <source>
        <dbReference type="Proteomes" id="UP000518300"/>
    </source>
</evidence>
<dbReference type="InterPro" id="IPR030916">
    <property type="entry name" value="ELWxxDGT_rpt"/>
</dbReference>
<organism evidence="1 2">
    <name type="scientific">Pyxidicoccus fallax</name>
    <dbReference type="NCBI Taxonomy" id="394095"/>
    <lineage>
        <taxon>Bacteria</taxon>
        <taxon>Pseudomonadati</taxon>
        <taxon>Myxococcota</taxon>
        <taxon>Myxococcia</taxon>
        <taxon>Myxococcales</taxon>
        <taxon>Cystobacterineae</taxon>
        <taxon>Myxococcaceae</taxon>
        <taxon>Pyxidicoccus</taxon>
    </lineage>
</organism>
<evidence type="ECO:0000313" key="1">
    <source>
        <dbReference type="EMBL" id="NMO22159.1"/>
    </source>
</evidence>
<keyword evidence="2" id="KW-1185">Reference proteome</keyword>
<dbReference type="RefSeq" id="WP_343073603.1">
    <property type="nucleotide sequence ID" value="NZ_JABBJJ010000390.1"/>
</dbReference>
<gene>
    <name evidence="1" type="ORF">HG543_45975</name>
</gene>
<feature type="non-terminal residue" evidence="1">
    <location>
        <position position="332"/>
    </location>
</feature>
<dbReference type="Proteomes" id="UP000518300">
    <property type="component" value="Unassembled WGS sequence"/>
</dbReference>
<reference evidence="1 2" key="1">
    <citation type="submission" date="2020-04" db="EMBL/GenBank/DDBJ databases">
        <title>Draft genome of Pyxidicoccus fallax type strain.</title>
        <authorList>
            <person name="Whitworth D.E."/>
        </authorList>
    </citation>
    <scope>NUCLEOTIDE SEQUENCE [LARGE SCALE GENOMIC DNA]</scope>
    <source>
        <strain evidence="1 2">DSM 14698</strain>
    </source>
</reference>
<accession>A0A848LWZ6</accession>
<dbReference type="AlphaFoldDB" id="A0A848LWZ6"/>
<name>A0A848LWZ6_9BACT</name>
<proteinExistence type="predicted"/>
<sequence length="332" mass="35045">MTGDEMWQTDGTPAGTSLVMDLAPGPDSSLTSNFVEVGGSLYFTARQGDADSEALWKSDGTMAGTVRLKSALLPGWADAYEVDELTRVGTGLFFSAHFDDSGKELWKSDGTSAGTVRVKDLHPGPQGSNPRNFRAAGSTLFFLADSGGGDALWKSDGSEAGTVALHQFTVDGWWPSLEVVGNTAFLLLPKEGHTELWRSDGTAAGTVKLTDLPGSETWEALPCGGRLYVWNTRGLWTSDGTPGGTRALESFTSVNGDIVELGGAALFFGNTQNRSGLWRSDGTDAGTTPVDVEGLFGEAFFSNASTGSVAFFFRYESEDVALWKTDGTAGGT</sequence>
<comment type="caution">
    <text evidence="1">The sequence shown here is derived from an EMBL/GenBank/DDBJ whole genome shotgun (WGS) entry which is preliminary data.</text>
</comment>